<name>A0A0E9REK0_ANGAN</name>
<accession>A0A0E9REK0</accession>
<keyword evidence="1" id="KW-0472">Membrane</keyword>
<reference evidence="2" key="1">
    <citation type="submission" date="2014-11" db="EMBL/GenBank/DDBJ databases">
        <authorList>
            <person name="Amaro Gonzalez C."/>
        </authorList>
    </citation>
    <scope>NUCLEOTIDE SEQUENCE</scope>
</reference>
<organism evidence="2">
    <name type="scientific">Anguilla anguilla</name>
    <name type="common">European freshwater eel</name>
    <name type="synonym">Muraena anguilla</name>
    <dbReference type="NCBI Taxonomy" id="7936"/>
    <lineage>
        <taxon>Eukaryota</taxon>
        <taxon>Metazoa</taxon>
        <taxon>Chordata</taxon>
        <taxon>Craniata</taxon>
        <taxon>Vertebrata</taxon>
        <taxon>Euteleostomi</taxon>
        <taxon>Actinopterygii</taxon>
        <taxon>Neopterygii</taxon>
        <taxon>Teleostei</taxon>
        <taxon>Anguilliformes</taxon>
        <taxon>Anguillidae</taxon>
        <taxon>Anguilla</taxon>
    </lineage>
</organism>
<keyword evidence="1" id="KW-0812">Transmembrane</keyword>
<proteinExistence type="predicted"/>
<protein>
    <submittedName>
        <fullName evidence="2">Uncharacterized protein</fullName>
    </submittedName>
</protein>
<feature type="transmembrane region" description="Helical" evidence="1">
    <location>
        <begin position="12"/>
        <end position="40"/>
    </location>
</feature>
<reference evidence="2" key="2">
    <citation type="journal article" date="2015" name="Fish Shellfish Immunol.">
        <title>Early steps in the European eel (Anguilla anguilla)-Vibrio vulnificus interaction in the gills: Role of the RtxA13 toxin.</title>
        <authorList>
            <person name="Callol A."/>
            <person name="Pajuelo D."/>
            <person name="Ebbesson L."/>
            <person name="Teles M."/>
            <person name="MacKenzie S."/>
            <person name="Amaro C."/>
        </authorList>
    </citation>
    <scope>NUCLEOTIDE SEQUENCE</scope>
</reference>
<evidence type="ECO:0000256" key="1">
    <source>
        <dbReference type="SAM" id="Phobius"/>
    </source>
</evidence>
<dbReference type="AlphaFoldDB" id="A0A0E9REK0"/>
<dbReference type="EMBL" id="GBXM01081677">
    <property type="protein sequence ID" value="JAH26900.1"/>
    <property type="molecule type" value="Transcribed_RNA"/>
</dbReference>
<evidence type="ECO:0000313" key="2">
    <source>
        <dbReference type="EMBL" id="JAH26900.1"/>
    </source>
</evidence>
<sequence>MGFVIIVFDILYGFPFLVFEGLKVILFPICVTEFTVYIFCLDTKKFSDTFTWRTAC</sequence>
<keyword evidence="1" id="KW-1133">Transmembrane helix</keyword>